<dbReference type="Pfam" id="PF00107">
    <property type="entry name" value="ADH_zinc_N"/>
    <property type="match status" value="1"/>
</dbReference>
<dbReference type="InterPro" id="IPR011032">
    <property type="entry name" value="GroES-like_sf"/>
</dbReference>
<dbReference type="InterPro" id="IPR045010">
    <property type="entry name" value="MDR_fam"/>
</dbReference>
<dbReference type="AlphaFoldDB" id="A0A857JFH8"/>
<dbReference type="InterPro" id="IPR041694">
    <property type="entry name" value="ADH_N_2"/>
</dbReference>
<dbReference type="GO" id="GO:0016628">
    <property type="term" value="F:oxidoreductase activity, acting on the CH-CH group of donors, NAD or NADP as acceptor"/>
    <property type="evidence" value="ECO:0007669"/>
    <property type="project" value="InterPro"/>
</dbReference>
<keyword evidence="4" id="KW-1185">Reference proteome</keyword>
<organism evidence="3 4">
    <name type="scientific">Xylophilus rhododendri</name>
    <dbReference type="NCBI Taxonomy" id="2697032"/>
    <lineage>
        <taxon>Bacteria</taxon>
        <taxon>Pseudomonadati</taxon>
        <taxon>Pseudomonadota</taxon>
        <taxon>Betaproteobacteria</taxon>
        <taxon>Burkholderiales</taxon>
        <taxon>Xylophilus</taxon>
    </lineage>
</organism>
<dbReference type="Pfam" id="PF16884">
    <property type="entry name" value="ADH_N_2"/>
    <property type="match status" value="1"/>
</dbReference>
<dbReference type="EMBL" id="CP047650">
    <property type="protein sequence ID" value="QHJ01693.1"/>
    <property type="molecule type" value="Genomic_DNA"/>
</dbReference>
<dbReference type="InterPro" id="IPR013149">
    <property type="entry name" value="ADH-like_C"/>
</dbReference>
<dbReference type="Gene3D" id="3.40.50.720">
    <property type="entry name" value="NAD(P)-binding Rossmann-like Domain"/>
    <property type="match status" value="1"/>
</dbReference>
<dbReference type="FunFam" id="3.40.50.720:FF:000121">
    <property type="entry name" value="Prostaglandin reductase 2"/>
    <property type="match status" value="1"/>
</dbReference>
<dbReference type="InterPro" id="IPR036291">
    <property type="entry name" value="NAD(P)-bd_dom_sf"/>
</dbReference>
<dbReference type="PANTHER" id="PTHR43205">
    <property type="entry name" value="PROSTAGLANDIN REDUCTASE"/>
    <property type="match status" value="1"/>
</dbReference>
<dbReference type="Gene3D" id="3.90.180.10">
    <property type="entry name" value="Medium-chain alcohol dehydrogenases, catalytic domain"/>
    <property type="match status" value="1"/>
</dbReference>
<evidence type="ECO:0000256" key="1">
    <source>
        <dbReference type="ARBA" id="ARBA00023002"/>
    </source>
</evidence>
<sequence>MPASQRQVSFARRPIGTPTEDCFTLATVPVGRPGPGQVLVRNDVLSVDPYIRMRMEEKDSYAPVMRIGDVLVGRTVGQVVESHADGFVEGQWVVGRLGWQDYSVASPAELQLVDVSAAPATAYLGALGSTGITAWVGLHAFGKPKAGETVLVSAASGAVGSVVGQLARLHGCRAVGIAGGAAKCELVRSAYGFDDCIDYRAPDFAEALRRALPQGVDVYFDNVGGPILDAVLPLCNNFARIPLCGLVSQYNATEPYGMKNLREVFNRRVTIRGFVLSDHKDLWPQASAALAGAYAAGRLQYRETITEGLENAPRAFIDMLAGANVGKQLVRLRPAA</sequence>
<dbReference type="KEGG" id="xyk:GT347_24125"/>
<protein>
    <submittedName>
        <fullName evidence="3">Zinc-binding dehydrogenase</fullName>
    </submittedName>
</protein>
<dbReference type="SUPFAM" id="SSF51735">
    <property type="entry name" value="NAD(P)-binding Rossmann-fold domains"/>
    <property type="match status" value="1"/>
</dbReference>
<evidence type="ECO:0000313" key="4">
    <source>
        <dbReference type="Proteomes" id="UP000464787"/>
    </source>
</evidence>
<evidence type="ECO:0000259" key="2">
    <source>
        <dbReference type="SMART" id="SM00829"/>
    </source>
</evidence>
<name>A0A857JFH8_9BURK</name>
<feature type="domain" description="Enoyl reductase (ER)" evidence="2">
    <location>
        <begin position="16"/>
        <end position="330"/>
    </location>
</feature>
<gene>
    <name evidence="3" type="ORF">GT347_24125</name>
</gene>
<reference evidence="3 4" key="1">
    <citation type="submission" date="2020-01" db="EMBL/GenBank/DDBJ databases">
        <title>Genome sequencing of strain KACC 21265.</title>
        <authorList>
            <person name="Heo J."/>
            <person name="Kim S.-J."/>
            <person name="Kim J.-S."/>
            <person name="Hong S.-B."/>
            <person name="Kwon S.-W."/>
        </authorList>
    </citation>
    <scope>NUCLEOTIDE SEQUENCE [LARGE SCALE GENOMIC DNA]</scope>
    <source>
        <strain evidence="3 4">KACC 21265</strain>
    </source>
</reference>
<evidence type="ECO:0000313" key="3">
    <source>
        <dbReference type="EMBL" id="QHJ01693.1"/>
    </source>
</evidence>
<accession>A0A857JFH8</accession>
<dbReference type="PANTHER" id="PTHR43205:SF7">
    <property type="entry name" value="PROSTAGLANDIN REDUCTASE 1"/>
    <property type="match status" value="1"/>
</dbReference>
<dbReference type="Proteomes" id="UP000464787">
    <property type="component" value="Chromosome"/>
</dbReference>
<dbReference type="SUPFAM" id="SSF50129">
    <property type="entry name" value="GroES-like"/>
    <property type="match status" value="2"/>
</dbReference>
<dbReference type="CDD" id="cd05288">
    <property type="entry name" value="PGDH"/>
    <property type="match status" value="1"/>
</dbReference>
<dbReference type="InterPro" id="IPR020843">
    <property type="entry name" value="ER"/>
</dbReference>
<proteinExistence type="predicted"/>
<keyword evidence="1" id="KW-0560">Oxidoreductase</keyword>
<dbReference type="SMART" id="SM00829">
    <property type="entry name" value="PKS_ER"/>
    <property type="match status" value="1"/>
</dbReference>